<protein>
    <submittedName>
        <fullName evidence="2">Uncharacterized protein</fullName>
    </submittedName>
</protein>
<evidence type="ECO:0000256" key="1">
    <source>
        <dbReference type="SAM" id="MobiDB-lite"/>
    </source>
</evidence>
<accession>A0A2S6GM50</accession>
<dbReference type="AlphaFoldDB" id="A0A2S6GM50"/>
<dbReference type="Proteomes" id="UP000239203">
    <property type="component" value="Unassembled WGS sequence"/>
</dbReference>
<keyword evidence="3" id="KW-1185">Reference proteome</keyword>
<dbReference type="EMBL" id="PTIX01000011">
    <property type="protein sequence ID" value="PPK66221.1"/>
    <property type="molecule type" value="Genomic_DNA"/>
</dbReference>
<evidence type="ECO:0000313" key="3">
    <source>
        <dbReference type="Proteomes" id="UP000239203"/>
    </source>
</evidence>
<gene>
    <name evidence="2" type="ORF">CLV40_111185</name>
</gene>
<evidence type="ECO:0000313" key="2">
    <source>
        <dbReference type="EMBL" id="PPK66221.1"/>
    </source>
</evidence>
<name>A0A2S6GM50_9PSEU</name>
<feature type="region of interest" description="Disordered" evidence="1">
    <location>
        <begin position="93"/>
        <end position="113"/>
    </location>
</feature>
<reference evidence="2 3" key="1">
    <citation type="submission" date="2018-02" db="EMBL/GenBank/DDBJ databases">
        <title>Genomic Encyclopedia of Archaeal and Bacterial Type Strains, Phase II (KMG-II): from individual species to whole genera.</title>
        <authorList>
            <person name="Goeker M."/>
        </authorList>
    </citation>
    <scope>NUCLEOTIDE SEQUENCE [LARGE SCALE GENOMIC DNA]</scope>
    <source>
        <strain evidence="2 3">YU 961-1</strain>
    </source>
</reference>
<proteinExistence type="predicted"/>
<comment type="caution">
    <text evidence="2">The sequence shown here is derived from an EMBL/GenBank/DDBJ whole genome shotgun (WGS) entry which is preliminary data.</text>
</comment>
<organism evidence="2 3">
    <name type="scientific">Actinokineospora auranticolor</name>
    <dbReference type="NCBI Taxonomy" id="155976"/>
    <lineage>
        <taxon>Bacteria</taxon>
        <taxon>Bacillati</taxon>
        <taxon>Actinomycetota</taxon>
        <taxon>Actinomycetes</taxon>
        <taxon>Pseudonocardiales</taxon>
        <taxon>Pseudonocardiaceae</taxon>
        <taxon>Actinokineospora</taxon>
    </lineage>
</organism>
<sequence length="113" mass="11935">MLPNMTRPSSPAPPDGVLRYRLDLAGAALAVLPTSSTRARHTLVSGVSTVVAAGGELRVDHSAPVAAPGGADTGWCSIGDRPYPDRVELDERFSGNRRFRHPEMAERQGGGES</sequence>